<dbReference type="EMBL" id="CM042037">
    <property type="protein sequence ID" value="KAI3742560.1"/>
    <property type="molecule type" value="Genomic_DNA"/>
</dbReference>
<organism evidence="1 2">
    <name type="scientific">Smallanthus sonchifolius</name>
    <dbReference type="NCBI Taxonomy" id="185202"/>
    <lineage>
        <taxon>Eukaryota</taxon>
        <taxon>Viridiplantae</taxon>
        <taxon>Streptophyta</taxon>
        <taxon>Embryophyta</taxon>
        <taxon>Tracheophyta</taxon>
        <taxon>Spermatophyta</taxon>
        <taxon>Magnoliopsida</taxon>
        <taxon>eudicotyledons</taxon>
        <taxon>Gunneridae</taxon>
        <taxon>Pentapetalae</taxon>
        <taxon>asterids</taxon>
        <taxon>campanulids</taxon>
        <taxon>Asterales</taxon>
        <taxon>Asteraceae</taxon>
        <taxon>Asteroideae</taxon>
        <taxon>Heliantheae alliance</taxon>
        <taxon>Millerieae</taxon>
        <taxon>Smallanthus</taxon>
    </lineage>
</organism>
<evidence type="ECO:0000313" key="1">
    <source>
        <dbReference type="EMBL" id="KAI3742560.1"/>
    </source>
</evidence>
<accession>A0ACB9D7P3</accession>
<reference evidence="1 2" key="2">
    <citation type="journal article" date="2022" name="Mol. Ecol. Resour.">
        <title>The genomes of chicory, endive, great burdock and yacon provide insights into Asteraceae paleo-polyploidization history and plant inulin production.</title>
        <authorList>
            <person name="Fan W."/>
            <person name="Wang S."/>
            <person name="Wang H."/>
            <person name="Wang A."/>
            <person name="Jiang F."/>
            <person name="Liu H."/>
            <person name="Zhao H."/>
            <person name="Xu D."/>
            <person name="Zhang Y."/>
        </authorList>
    </citation>
    <scope>NUCLEOTIDE SEQUENCE [LARGE SCALE GENOMIC DNA]</scope>
    <source>
        <strain evidence="2">cv. Yunnan</strain>
        <tissue evidence="1">Leaves</tissue>
    </source>
</reference>
<reference evidence="2" key="1">
    <citation type="journal article" date="2022" name="Mol. Ecol. Resour.">
        <title>The genomes of chicory, endive, great burdock and yacon provide insights into Asteraceae palaeo-polyploidization history and plant inulin production.</title>
        <authorList>
            <person name="Fan W."/>
            <person name="Wang S."/>
            <person name="Wang H."/>
            <person name="Wang A."/>
            <person name="Jiang F."/>
            <person name="Liu H."/>
            <person name="Zhao H."/>
            <person name="Xu D."/>
            <person name="Zhang Y."/>
        </authorList>
    </citation>
    <scope>NUCLEOTIDE SEQUENCE [LARGE SCALE GENOMIC DNA]</scope>
    <source>
        <strain evidence="2">cv. Yunnan</strain>
    </source>
</reference>
<keyword evidence="2" id="KW-1185">Reference proteome</keyword>
<dbReference type="Proteomes" id="UP001056120">
    <property type="component" value="Linkage Group LG20"/>
</dbReference>
<gene>
    <name evidence="1" type="ORF">L1987_60246</name>
</gene>
<comment type="caution">
    <text evidence="1">The sequence shown here is derived from an EMBL/GenBank/DDBJ whole genome shotgun (WGS) entry which is preliminary data.</text>
</comment>
<name>A0ACB9D7P3_9ASTR</name>
<evidence type="ECO:0000313" key="2">
    <source>
        <dbReference type="Proteomes" id="UP001056120"/>
    </source>
</evidence>
<sequence>MSWRLIDMESEDLGKGIQLLSGFEFNESEKQVFIWIEHSYQVDKMFETGSIKRLSEKVSKVVISVNLYKFNEMLFSTITDEMMANFNMFSFGMFHRDVCDGHGGIVVNEQWSSSEV</sequence>
<proteinExistence type="predicted"/>
<protein>
    <submittedName>
        <fullName evidence="1">Uncharacterized protein</fullName>
    </submittedName>
</protein>